<feature type="active site" description="Proton acceptor" evidence="3">
    <location>
        <position position="186"/>
    </location>
</feature>
<dbReference type="Gene3D" id="3.40.640.10">
    <property type="entry name" value="Type I PLP-dependent aspartate aminotransferase-like (Major domain)"/>
    <property type="match status" value="1"/>
</dbReference>
<name>A0A1D3DYB2_9ACTN</name>
<evidence type="ECO:0000313" key="6">
    <source>
        <dbReference type="EMBL" id="OEJ97319.1"/>
    </source>
</evidence>
<comment type="similarity">
    <text evidence="2 5">Belongs to the DegT/DnrJ/EryC1 family.</text>
</comment>
<dbReference type="STRING" id="1306406.J116_025575"/>
<sequence>MKVPFLDLRPDSLGLASELDDAVRRVAASGRYLLGPELRAFEAEFAAYCESSHCVGVGSGFDALELTLRALGIGAGHEVIVPAHTFIATWGAVAAAGAVPVPVEPDEHTAGIDPARLDAAVTPRTRAIMPVHLYGHPVDLDAVHEVARRHGLHVVEDAAQAHGARYRGRRVGHGATAAAFSFYPGKNLGALGDGGAVVTSDPELADRIALLRNYGSREKYRHETVSRNARLDEIQAAVLRVKLGHLDEWNELRAKTADRYLTGLAGLDGLVLPTTAEWAEPVWHLFVVRTAHRALLQRRLAEAGTETLVHYPEPPHLSAAFADLEWAPGSLPLTERLAQEVLSLPMGPHLTPELTDRVIATVRESLGAS</sequence>
<dbReference type="FunFam" id="3.40.640.10:FF:000089">
    <property type="entry name" value="Aminotransferase, DegT/DnrJ/EryC1/StrS family"/>
    <property type="match status" value="1"/>
</dbReference>
<evidence type="ECO:0000256" key="4">
    <source>
        <dbReference type="PIRSR" id="PIRSR000390-2"/>
    </source>
</evidence>
<dbReference type="CDD" id="cd00616">
    <property type="entry name" value="AHBA_syn"/>
    <property type="match status" value="1"/>
</dbReference>
<dbReference type="GO" id="GO:0000271">
    <property type="term" value="P:polysaccharide biosynthetic process"/>
    <property type="evidence" value="ECO:0007669"/>
    <property type="project" value="TreeGrafter"/>
</dbReference>
<dbReference type="GO" id="GO:0030170">
    <property type="term" value="F:pyridoxal phosphate binding"/>
    <property type="evidence" value="ECO:0007669"/>
    <property type="project" value="UniProtKB-ARBA"/>
</dbReference>
<dbReference type="InterPro" id="IPR015422">
    <property type="entry name" value="PyrdxlP-dep_Trfase_small"/>
</dbReference>
<dbReference type="InterPro" id="IPR000653">
    <property type="entry name" value="DegT/StrS_aminotransferase"/>
</dbReference>
<comment type="caution">
    <text evidence="6">The sequence shown here is derived from an EMBL/GenBank/DDBJ whole genome shotgun (WGS) entry which is preliminary data.</text>
</comment>
<dbReference type="eggNOG" id="COG0399">
    <property type="taxonomic scope" value="Bacteria"/>
</dbReference>
<reference evidence="6 7" key="1">
    <citation type="journal article" date="2013" name="Genome Announc.">
        <title>Genome Sequence of Streptomyces violaceusniger Strain SPC6, a Halotolerant Streptomycete That Exhibits Rapid Growth and Development.</title>
        <authorList>
            <person name="Chen X."/>
            <person name="Zhang B."/>
            <person name="Zhang W."/>
            <person name="Wu X."/>
            <person name="Zhang M."/>
            <person name="Chen T."/>
            <person name="Liu G."/>
            <person name="Dyson P."/>
        </authorList>
    </citation>
    <scope>NUCLEOTIDE SEQUENCE [LARGE SCALE GENOMIC DNA]</scope>
    <source>
        <strain evidence="6 7">SPC6</strain>
    </source>
</reference>
<keyword evidence="1 4" id="KW-0663">Pyridoxal phosphate</keyword>
<dbReference type="InterPro" id="IPR015421">
    <property type="entry name" value="PyrdxlP-dep_Trfase_major"/>
</dbReference>
<dbReference type="Proteomes" id="UP000095329">
    <property type="component" value="Unassembled WGS sequence"/>
</dbReference>
<dbReference type="AlphaFoldDB" id="A0A1D3DYB2"/>
<dbReference type="Gene3D" id="3.90.1150.10">
    <property type="entry name" value="Aspartate Aminotransferase, domain 1"/>
    <property type="match status" value="1"/>
</dbReference>
<proteinExistence type="inferred from homology"/>
<evidence type="ECO:0000256" key="5">
    <source>
        <dbReference type="RuleBase" id="RU004508"/>
    </source>
</evidence>
<dbReference type="InterPro" id="IPR015424">
    <property type="entry name" value="PyrdxlP-dep_Trfase"/>
</dbReference>
<organism evidence="6 7">
    <name type="scientific">Streptomyces thermolilacinus SPC6</name>
    <dbReference type="NCBI Taxonomy" id="1306406"/>
    <lineage>
        <taxon>Bacteria</taxon>
        <taxon>Bacillati</taxon>
        <taxon>Actinomycetota</taxon>
        <taxon>Actinomycetes</taxon>
        <taxon>Kitasatosporales</taxon>
        <taxon>Streptomycetaceae</taxon>
        <taxon>Streptomyces</taxon>
    </lineage>
</organism>
<dbReference type="EMBL" id="ASHX02000001">
    <property type="protein sequence ID" value="OEJ97319.1"/>
    <property type="molecule type" value="Genomic_DNA"/>
</dbReference>
<evidence type="ECO:0000313" key="7">
    <source>
        <dbReference type="Proteomes" id="UP000095329"/>
    </source>
</evidence>
<keyword evidence="7" id="KW-1185">Reference proteome</keyword>
<protein>
    <submittedName>
        <fullName evidence="6">Erythromycin biosynthesis sensory transduction protein eryC1</fullName>
    </submittedName>
</protein>
<dbReference type="RefSeq" id="WP_023589926.1">
    <property type="nucleotide sequence ID" value="NZ_ASHX02000001.1"/>
</dbReference>
<dbReference type="Pfam" id="PF01041">
    <property type="entry name" value="DegT_DnrJ_EryC1"/>
    <property type="match status" value="1"/>
</dbReference>
<feature type="modified residue" description="N6-(pyridoxal phosphate)lysine" evidence="4">
    <location>
        <position position="186"/>
    </location>
</feature>
<dbReference type="PANTHER" id="PTHR30244">
    <property type="entry name" value="TRANSAMINASE"/>
    <property type="match status" value="1"/>
</dbReference>
<dbReference type="SUPFAM" id="SSF53383">
    <property type="entry name" value="PLP-dependent transferases"/>
    <property type="match status" value="1"/>
</dbReference>
<accession>A0A1D3DYB2</accession>
<gene>
    <name evidence="6" type="ORF">J116_025575</name>
</gene>
<evidence type="ECO:0000256" key="2">
    <source>
        <dbReference type="ARBA" id="ARBA00037999"/>
    </source>
</evidence>
<evidence type="ECO:0000256" key="3">
    <source>
        <dbReference type="PIRSR" id="PIRSR000390-1"/>
    </source>
</evidence>
<dbReference type="GO" id="GO:0008483">
    <property type="term" value="F:transaminase activity"/>
    <property type="evidence" value="ECO:0007669"/>
    <property type="project" value="TreeGrafter"/>
</dbReference>
<dbReference type="PIRSF" id="PIRSF000390">
    <property type="entry name" value="PLP_StrS"/>
    <property type="match status" value="1"/>
</dbReference>
<evidence type="ECO:0000256" key="1">
    <source>
        <dbReference type="ARBA" id="ARBA00022898"/>
    </source>
</evidence>
<dbReference type="PANTHER" id="PTHR30244:SF36">
    <property type="entry name" value="3-OXO-GLUCOSE-6-PHOSPHATE:GLUTAMATE AMINOTRANSFERASE"/>
    <property type="match status" value="1"/>
</dbReference>